<evidence type="ECO:0008006" key="7">
    <source>
        <dbReference type="Google" id="ProtNLM"/>
    </source>
</evidence>
<sequence length="625" mass="70917">MEAELQEIYDFISQYPPFNSLPEEALTRATKHTEIAYYRAGSTIFNYGESIFHLYMMRSGAVEVSRRKGELYNRLEQGDIFGQLALLMKNKVRFPAKAIEDTLLYLFPEEIFSEFCDQYEHFSDFVEVEDVTRLRQAVSTSNAASDLTTSKVVTLLTREAVMIAHDQTIQQAARTMAAENVSAILISPPENTSEDDEPFAGIITDRDLCSRVLAEGVSSDTAVSKVMSTDLIFLDSNAYVFEAMLTMLRNNIHHLPVLRNKTPIGIIEITDIVRYESQNSLLLVSSIFLQSSREELINLSAQVKDCFVRMVNEDANSHMVGTAMAVIGRSFIQRLAELAEEELGNPPIPYCFLTMGSMARDEQLIVTDQDNAIILDDSYNPEKHGPYFEKLAQYICDALTSCGYESCAGEIMATNPEWRKTRSDWEECFGDWIDAPNPLALLHSCIFFDLDGVCGQTKWADQLNRFISRKARNNKRFLSCLARNALRRTPPLGFFKTFVMEKDGQHKNSMNLKRRGTAPLADLIRVHALAIGSPAQNSFERLDDIIEAGILPEGRGADLRDAMEFISMVRLRHQAYDIEAQMEADNNIEPENMSDFERRNLKDAFQILSNAQNYIKFHYQQNSLK</sequence>
<dbReference type="InterPro" id="IPR014710">
    <property type="entry name" value="RmlC-like_jellyroll"/>
</dbReference>
<dbReference type="KEGG" id="dps:DP0966"/>
<evidence type="ECO:0000259" key="3">
    <source>
        <dbReference type="PROSITE" id="PS50042"/>
    </source>
</evidence>
<organism evidence="5 6">
    <name type="scientific">Desulfotalea psychrophila (strain LSv54 / DSM 12343)</name>
    <dbReference type="NCBI Taxonomy" id="177439"/>
    <lineage>
        <taxon>Bacteria</taxon>
        <taxon>Pseudomonadati</taxon>
        <taxon>Thermodesulfobacteriota</taxon>
        <taxon>Desulfobulbia</taxon>
        <taxon>Desulfobulbales</taxon>
        <taxon>Desulfocapsaceae</taxon>
        <taxon>Desulfotalea</taxon>
    </lineage>
</organism>
<proteinExistence type="predicted"/>
<dbReference type="InterPro" id="IPR051257">
    <property type="entry name" value="Diverse_CBS-Domain"/>
</dbReference>
<dbReference type="PROSITE" id="PS51371">
    <property type="entry name" value="CBS"/>
    <property type="match status" value="2"/>
</dbReference>
<dbReference type="InterPro" id="IPR000644">
    <property type="entry name" value="CBS_dom"/>
</dbReference>
<name>Q6APM9_DESPS</name>
<dbReference type="InterPro" id="IPR005105">
    <property type="entry name" value="GlnD_Uridyltrans_N"/>
</dbReference>
<dbReference type="InterPro" id="IPR018490">
    <property type="entry name" value="cNMP-bd_dom_sf"/>
</dbReference>
<dbReference type="InterPro" id="IPR046342">
    <property type="entry name" value="CBS_dom_sf"/>
</dbReference>
<dbReference type="Pfam" id="PF00571">
    <property type="entry name" value="CBS"/>
    <property type="match status" value="2"/>
</dbReference>
<dbReference type="PANTHER" id="PTHR43080:SF2">
    <property type="entry name" value="CBS DOMAIN-CONTAINING PROTEIN"/>
    <property type="match status" value="1"/>
</dbReference>
<dbReference type="Pfam" id="PF00027">
    <property type="entry name" value="cNMP_binding"/>
    <property type="match status" value="1"/>
</dbReference>
<dbReference type="CDD" id="cd00038">
    <property type="entry name" value="CAP_ED"/>
    <property type="match status" value="1"/>
</dbReference>
<feature type="domain" description="CBS" evidence="4">
    <location>
        <begin position="227"/>
        <end position="282"/>
    </location>
</feature>
<dbReference type="Pfam" id="PF03445">
    <property type="entry name" value="DUF294"/>
    <property type="match status" value="1"/>
</dbReference>
<reference evidence="6" key="1">
    <citation type="journal article" date="2004" name="Environ. Microbiol.">
        <title>The genome of Desulfotalea psychrophila, a sulfate-reducing bacterium from permanently cold Arctic sediments.</title>
        <authorList>
            <person name="Rabus R."/>
            <person name="Ruepp A."/>
            <person name="Frickey T."/>
            <person name="Rattei T."/>
            <person name="Fartmann B."/>
            <person name="Stark M."/>
            <person name="Bauer M."/>
            <person name="Zibat A."/>
            <person name="Lombardot T."/>
            <person name="Becker I."/>
            <person name="Amann J."/>
            <person name="Gellner K."/>
            <person name="Teeling H."/>
            <person name="Leuschner W.D."/>
            <person name="Gloeckner F.-O."/>
            <person name="Lupas A.N."/>
            <person name="Amann R."/>
            <person name="Klenk H.-P."/>
        </authorList>
    </citation>
    <scope>NUCLEOTIDE SEQUENCE [LARGE SCALE GENOMIC DNA]</scope>
    <source>
        <strain evidence="6">DSM 12343 / LSv54</strain>
    </source>
</reference>
<dbReference type="SMART" id="SM00100">
    <property type="entry name" value="cNMP"/>
    <property type="match status" value="1"/>
</dbReference>
<dbReference type="Gene3D" id="3.10.580.10">
    <property type="entry name" value="CBS-domain"/>
    <property type="match status" value="1"/>
</dbReference>
<dbReference type="SMART" id="SM00116">
    <property type="entry name" value="CBS"/>
    <property type="match status" value="2"/>
</dbReference>
<dbReference type="Pfam" id="PF10335">
    <property type="entry name" value="DUF294_C"/>
    <property type="match status" value="1"/>
</dbReference>
<dbReference type="Proteomes" id="UP000000602">
    <property type="component" value="Chromosome"/>
</dbReference>
<dbReference type="CDD" id="cd05401">
    <property type="entry name" value="NT_GlnE_GlnD_like"/>
    <property type="match status" value="1"/>
</dbReference>
<dbReference type="HOGENOM" id="CLU_027866_1_0_7"/>
<evidence type="ECO:0000259" key="4">
    <source>
        <dbReference type="PROSITE" id="PS51371"/>
    </source>
</evidence>
<dbReference type="GO" id="GO:0008773">
    <property type="term" value="F:[protein-PII] uridylyltransferase activity"/>
    <property type="evidence" value="ECO:0007669"/>
    <property type="project" value="InterPro"/>
</dbReference>
<dbReference type="OrthoDB" id="9808528at2"/>
<dbReference type="PROSITE" id="PS50042">
    <property type="entry name" value="CNMP_BINDING_3"/>
    <property type="match status" value="1"/>
</dbReference>
<dbReference type="STRING" id="177439.DP0966"/>
<evidence type="ECO:0000256" key="2">
    <source>
        <dbReference type="PROSITE-ProRule" id="PRU00703"/>
    </source>
</evidence>
<feature type="domain" description="CBS" evidence="4">
    <location>
        <begin position="156"/>
        <end position="219"/>
    </location>
</feature>
<keyword evidence="1 2" id="KW-0129">CBS domain</keyword>
<gene>
    <name evidence="5" type="ordered locus">DP0966</name>
</gene>
<evidence type="ECO:0000313" key="6">
    <source>
        <dbReference type="Proteomes" id="UP000000602"/>
    </source>
</evidence>
<protein>
    <recommendedName>
        <fullName evidence="7">Cyclic nucleotide-binding protein</fullName>
    </recommendedName>
</protein>
<dbReference type="SUPFAM" id="SSF54631">
    <property type="entry name" value="CBS-domain pair"/>
    <property type="match status" value="1"/>
</dbReference>
<feature type="domain" description="Cyclic nucleotide-binding" evidence="3">
    <location>
        <begin position="17"/>
        <end position="93"/>
    </location>
</feature>
<dbReference type="EMBL" id="CR522870">
    <property type="protein sequence ID" value="CAG35695.1"/>
    <property type="molecule type" value="Genomic_DNA"/>
</dbReference>
<dbReference type="InterPro" id="IPR018821">
    <property type="entry name" value="DUF294_put_nucleoTrafse_sb-bd"/>
</dbReference>
<dbReference type="Gene3D" id="2.60.120.10">
    <property type="entry name" value="Jelly Rolls"/>
    <property type="match status" value="1"/>
</dbReference>
<dbReference type="SUPFAM" id="SSF51206">
    <property type="entry name" value="cAMP-binding domain-like"/>
    <property type="match status" value="1"/>
</dbReference>
<dbReference type="PANTHER" id="PTHR43080">
    <property type="entry name" value="CBS DOMAIN-CONTAINING PROTEIN CBSX3, MITOCHONDRIAL"/>
    <property type="match status" value="1"/>
</dbReference>
<keyword evidence="6" id="KW-1185">Reference proteome</keyword>
<accession>Q6APM9</accession>
<evidence type="ECO:0000313" key="5">
    <source>
        <dbReference type="EMBL" id="CAG35695.1"/>
    </source>
</evidence>
<dbReference type="InterPro" id="IPR000595">
    <property type="entry name" value="cNMP-bd_dom"/>
</dbReference>
<dbReference type="CDD" id="cd04587">
    <property type="entry name" value="CBS_pair_CAP-ED_NT_Pol-beta-like_DUF294_assoc"/>
    <property type="match status" value="1"/>
</dbReference>
<dbReference type="AlphaFoldDB" id="Q6APM9"/>
<evidence type="ECO:0000256" key="1">
    <source>
        <dbReference type="ARBA" id="ARBA00023122"/>
    </source>
</evidence>
<dbReference type="RefSeq" id="WP_011188209.1">
    <property type="nucleotide sequence ID" value="NC_006138.1"/>
</dbReference>
<dbReference type="eggNOG" id="COG2905">
    <property type="taxonomic scope" value="Bacteria"/>
</dbReference>